<keyword evidence="2" id="KW-1185">Reference proteome</keyword>
<evidence type="ECO:0000313" key="2">
    <source>
        <dbReference type="Proteomes" id="UP000032483"/>
    </source>
</evidence>
<reference evidence="1" key="1">
    <citation type="submission" date="2015-02" db="EMBL/GenBank/DDBJ databases">
        <title>A novel member of the family Ruminococcaceae isolated from human feces.</title>
        <authorList>
            <person name="Shkoporov A.N."/>
            <person name="Chaplin A.V."/>
            <person name="Motuzova O.V."/>
            <person name="Kafarskaia L.I."/>
            <person name="Khokhlova E.V."/>
            <person name="Efimov B.A."/>
        </authorList>
    </citation>
    <scope>NUCLEOTIDE SEQUENCE [LARGE SCALE GENOMIC DNA]</scope>
    <source>
        <strain evidence="1">585-1</strain>
    </source>
</reference>
<proteinExistence type="predicted"/>
<sequence>MVEIDRLYLESGLPYKLNSTVSVRHPLLRDILGLGRNGESIYWEYVGRILADPYQNMVWLDDNGIDYEDVDCFDVFCLQWKYLSNIYSQNKTAFDQSGFNPLIPIAAALDFFLGENHAYRLSSSGSNDTYIEDPFVNNFSINREEYLAFSTFVQKINGISFEGRIKPRDKTAKRILIEDMRDEINRKKNKPQTAGTDESSSFLGNMVASVLHGGNGAINTFNFTGAPIFSIVSAYKVLHKKENIDHILTGVYSGTVKSDALKNTNMDWAT</sequence>
<organism evidence="1 2">
    <name type="scientific">Ruthenibacterium lactatiformans</name>
    <dbReference type="NCBI Taxonomy" id="1550024"/>
    <lineage>
        <taxon>Bacteria</taxon>
        <taxon>Bacillati</taxon>
        <taxon>Bacillota</taxon>
        <taxon>Clostridia</taxon>
        <taxon>Eubacteriales</taxon>
        <taxon>Oscillospiraceae</taxon>
        <taxon>Ruthenibacterium</taxon>
    </lineage>
</organism>
<comment type="caution">
    <text evidence="1">The sequence shown here is derived from an EMBL/GenBank/DDBJ whole genome shotgun (WGS) entry which is preliminary data.</text>
</comment>
<gene>
    <name evidence="1" type="ORF">TQ39_07515</name>
</gene>
<protein>
    <submittedName>
        <fullName evidence="1">Uncharacterized protein</fullName>
    </submittedName>
</protein>
<accession>A0A0D8J380</accession>
<name>A0A0D8J380_9FIRM</name>
<dbReference type="EMBL" id="JXXK01000008">
    <property type="protein sequence ID" value="KJF40238.1"/>
    <property type="molecule type" value="Genomic_DNA"/>
</dbReference>
<dbReference type="RefSeq" id="WP_009323310.1">
    <property type="nucleotide sequence ID" value="NZ_JBBNKJ010000007.1"/>
</dbReference>
<evidence type="ECO:0000313" key="1">
    <source>
        <dbReference type="EMBL" id="KJF40238.1"/>
    </source>
</evidence>
<dbReference type="Proteomes" id="UP000032483">
    <property type="component" value="Unassembled WGS sequence"/>
</dbReference>
<dbReference type="GeneID" id="42856459"/>
<dbReference type="AlphaFoldDB" id="A0A0D8J380"/>